<dbReference type="EMBL" id="OK149171">
    <property type="protein sequence ID" value="UCR75541.1"/>
    <property type="molecule type" value="Genomic_DNA"/>
</dbReference>
<sequence length="167" mass="17977">MPIIKASYDPTTRTVAVQETGQATPSGYKDIGTFHHPDENYPDSYVIFHGVRDLLYLTKTDGTAGFFPDNITDMQSIIIDSKLPPVIPLTGIVLKKPDSPIEVELTHQLVIEYVPGTATDKSTVYTSDNEEVATVSQTGLVTGVAAGTAKITAKSGKFTSETEVTVE</sequence>
<evidence type="ECO:0000313" key="3">
    <source>
        <dbReference type="Proteomes" id="UP000827952"/>
    </source>
</evidence>
<evidence type="ECO:0000259" key="1">
    <source>
        <dbReference type="SMART" id="SM00635"/>
    </source>
</evidence>
<accession>A0AAE9C0J3</accession>
<dbReference type="Gene3D" id="2.60.40.1080">
    <property type="match status" value="1"/>
</dbReference>
<reference evidence="2" key="1">
    <citation type="submission" date="2021-09" db="EMBL/GenBank/DDBJ databases">
        <title>Complete genome analysis of a novel Alcaligenes phage vB_Af_QDWS595.</title>
        <authorList>
            <person name="Jing Y."/>
            <person name="Wang J."/>
        </authorList>
    </citation>
    <scope>NUCLEOTIDE SEQUENCE</scope>
</reference>
<organism evidence="2 3">
    <name type="scientific">Alcaligenes phage vB_Af_QDWS595</name>
    <dbReference type="NCBI Taxonomy" id="2877946"/>
    <lineage>
        <taxon>Viruses</taxon>
        <taxon>Duplodnaviria</taxon>
        <taxon>Heunggongvirae</taxon>
        <taxon>Uroviricota</taxon>
        <taxon>Caudoviricetes</taxon>
        <taxon>Schitoviridae</taxon>
        <taxon>Petruschkyvirus</taxon>
        <taxon>Petruschkyvirus QDWS595</taxon>
    </lineage>
</organism>
<proteinExistence type="predicted"/>
<dbReference type="InterPro" id="IPR008964">
    <property type="entry name" value="Invasin/intimin_cell_adhesion"/>
</dbReference>
<dbReference type="SUPFAM" id="SSF49373">
    <property type="entry name" value="Invasin/intimin cell-adhesion fragments"/>
    <property type="match status" value="1"/>
</dbReference>
<keyword evidence="3" id="KW-1185">Reference proteome</keyword>
<feature type="domain" description="BIG2" evidence="1">
    <location>
        <begin position="88"/>
        <end position="165"/>
    </location>
</feature>
<protein>
    <submittedName>
        <fullName evidence="2">Capsid decorating protein</fullName>
    </submittedName>
</protein>
<gene>
    <name evidence="2" type="ORF">vBAfaPQDWS595_57</name>
</gene>
<dbReference type="Pfam" id="PF02368">
    <property type="entry name" value="Big_2"/>
    <property type="match status" value="1"/>
</dbReference>
<dbReference type="InterPro" id="IPR003343">
    <property type="entry name" value="Big_2"/>
</dbReference>
<dbReference type="SMART" id="SM00635">
    <property type="entry name" value="BID_2"/>
    <property type="match status" value="1"/>
</dbReference>
<name>A0AAE9C0J3_9CAUD</name>
<dbReference type="Proteomes" id="UP000827952">
    <property type="component" value="Segment"/>
</dbReference>
<evidence type="ECO:0000313" key="2">
    <source>
        <dbReference type="EMBL" id="UCR75541.1"/>
    </source>
</evidence>